<dbReference type="WBParaSite" id="TCONS_00001445.p1">
    <property type="protein sequence ID" value="TCONS_00001445.p1"/>
    <property type="gene ID" value="XLOC_001329"/>
</dbReference>
<proteinExistence type="predicted"/>
<sequence length="150" mass="17760">MIGKCIGPKKVFERYLTQIEKNELKELVESNFDGSNKDYVLFEIFNYLQNHLTILQWNDILPEIEYYLSLDLPCSPYASILPPNYYTALLKAVRNAGKAGRSKKEIKRFVDDYLDRILMDPQFQEETAHRFDYLTKQQVLIKSYNVPFDY</sequence>
<keyword evidence="1" id="KW-1185">Reference proteome</keyword>
<evidence type="ECO:0000313" key="2">
    <source>
        <dbReference type="WBParaSite" id="SSTP_0000020300.1"/>
    </source>
</evidence>
<evidence type="ECO:0000313" key="3">
    <source>
        <dbReference type="WBParaSite" id="TCONS_00001445.p1"/>
    </source>
</evidence>
<evidence type="ECO:0000313" key="1">
    <source>
        <dbReference type="Proteomes" id="UP000035681"/>
    </source>
</evidence>
<organism evidence="2">
    <name type="scientific">Strongyloides stercoralis</name>
    <name type="common">Threadworm</name>
    <dbReference type="NCBI Taxonomy" id="6248"/>
    <lineage>
        <taxon>Eukaryota</taxon>
        <taxon>Metazoa</taxon>
        <taxon>Ecdysozoa</taxon>
        <taxon>Nematoda</taxon>
        <taxon>Chromadorea</taxon>
        <taxon>Rhabditida</taxon>
        <taxon>Tylenchina</taxon>
        <taxon>Panagrolaimomorpha</taxon>
        <taxon>Strongyloidoidea</taxon>
        <taxon>Strongyloididae</taxon>
        <taxon>Strongyloides</taxon>
    </lineage>
</organism>
<reference evidence="2" key="1">
    <citation type="submission" date="2015-08" db="UniProtKB">
        <authorList>
            <consortium name="WormBaseParasite"/>
        </authorList>
    </citation>
    <scope>IDENTIFICATION</scope>
</reference>
<name>A0A0K0DSJ1_STRER</name>
<dbReference type="Proteomes" id="UP000035681">
    <property type="component" value="Unplaced"/>
</dbReference>
<dbReference type="AlphaFoldDB" id="A0A0K0DSJ1"/>
<protein>
    <submittedName>
        <fullName evidence="2 3">Uncharacterized protein</fullName>
    </submittedName>
</protein>
<dbReference type="WBParaSite" id="SSTP_0000020300.1">
    <property type="protein sequence ID" value="SSTP_0000020300.1"/>
    <property type="gene ID" value="SSTP_0000020300"/>
</dbReference>
<accession>A0A0K0DSJ1</accession>